<organism evidence="3 4">
    <name type="scientific">Clostridium perfringens</name>
    <dbReference type="NCBI Taxonomy" id="1502"/>
    <lineage>
        <taxon>Bacteria</taxon>
        <taxon>Bacillati</taxon>
        <taxon>Bacillota</taxon>
        <taxon>Clostridia</taxon>
        <taxon>Eubacteriales</taxon>
        <taxon>Clostridiaceae</taxon>
        <taxon>Clostridium</taxon>
    </lineage>
</organism>
<dbReference type="PANTHER" id="PTHR30404">
    <property type="entry name" value="N-ACETYLMURAMOYL-L-ALANINE AMIDASE"/>
    <property type="match status" value="1"/>
</dbReference>
<dbReference type="EMBL" id="CP010994">
    <property type="protein sequence ID" value="AMN35931.1"/>
    <property type="molecule type" value="Genomic_DNA"/>
</dbReference>
<dbReference type="InterPro" id="IPR050695">
    <property type="entry name" value="N-acetylmuramoyl_amidase_3"/>
</dbReference>
<evidence type="ECO:0000256" key="1">
    <source>
        <dbReference type="ARBA" id="ARBA00022801"/>
    </source>
</evidence>
<reference evidence="3 4" key="1">
    <citation type="journal article" date="2016" name="PLoS ONE">
        <title>Plasmid Characterization and Chromosome Analysis of Two netF+ Clostridium perfringens Isolates Associated with Foal and Canine Necrotizing Enteritis.</title>
        <authorList>
            <person name="Mehdizadeh Gohari I."/>
            <person name="Kropinski A.M."/>
            <person name="Weese S.J."/>
            <person name="Parreira V.R."/>
            <person name="Whitehead A.E."/>
            <person name="Boerlin P."/>
            <person name="Prescott J.F."/>
        </authorList>
    </citation>
    <scope>NUCLEOTIDE SEQUENCE [LARGE SCALE GENOMIC DNA]</scope>
    <source>
        <strain evidence="3 4">JP838</strain>
    </source>
</reference>
<dbReference type="RefSeq" id="WP_061428395.1">
    <property type="nucleotide sequence ID" value="NZ_CATNXK010000001.1"/>
</dbReference>
<dbReference type="InterPro" id="IPR002508">
    <property type="entry name" value="MurNAc-LAA_cat"/>
</dbReference>
<protein>
    <submittedName>
        <fullName evidence="3">N-acetylmuramoyl-L-alanine amidase</fullName>
    </submittedName>
</protein>
<dbReference type="PATRIC" id="fig|1502.177.peg.1897"/>
<dbReference type="SUPFAM" id="SSF53187">
    <property type="entry name" value="Zn-dependent exopeptidases"/>
    <property type="match status" value="1"/>
</dbReference>
<evidence type="ECO:0000256" key="2">
    <source>
        <dbReference type="SAM" id="MobiDB-lite"/>
    </source>
</evidence>
<keyword evidence="1" id="KW-0378">Hydrolase</keyword>
<sequence length="241" mass="27218">MKKRFIFLLGIFLLVNLFSTTLLEEKVLGKEKEEVTICIDAGHQEKGDSKLEPIAPWSNQKKPRVSSGTAGIGTKNKEYEINLEVAMILKELLNREGYKVVMTREKNQVTLSNRERAEIGNTSKADISIKLHCDGSNNSGKRGASILIPSSETKELKGIYEESKKYGEILSETLKEGGVKVNGVFERKDMTGFNWSQRPVIILEMGFMSNWEDDALLGDKLYQQKIADLIVKSLEKYRLEL</sequence>
<dbReference type="PANTHER" id="PTHR30404:SF0">
    <property type="entry name" value="N-ACETYLMURAMOYL-L-ALANINE AMIDASE AMIC"/>
    <property type="match status" value="1"/>
</dbReference>
<dbReference type="Gene3D" id="3.40.630.40">
    <property type="entry name" value="Zn-dependent exopeptidases"/>
    <property type="match status" value="1"/>
</dbReference>
<dbReference type="Proteomes" id="UP000070260">
    <property type="component" value="Chromosome"/>
</dbReference>
<dbReference type="Pfam" id="PF01520">
    <property type="entry name" value="Amidase_3"/>
    <property type="match status" value="1"/>
</dbReference>
<gene>
    <name evidence="3" type="ORF">JFP838_09245</name>
</gene>
<name>A0A127EIY6_CLOPF</name>
<dbReference type="AlphaFoldDB" id="A0A127EIY6"/>
<accession>A0A127EIY6</accession>
<dbReference type="OrthoDB" id="43070at2"/>
<dbReference type="SMART" id="SM00646">
    <property type="entry name" value="Ami_3"/>
    <property type="match status" value="1"/>
</dbReference>
<evidence type="ECO:0000313" key="4">
    <source>
        <dbReference type="Proteomes" id="UP000070260"/>
    </source>
</evidence>
<dbReference type="GO" id="GO:0009253">
    <property type="term" value="P:peptidoglycan catabolic process"/>
    <property type="evidence" value="ECO:0007669"/>
    <property type="project" value="InterPro"/>
</dbReference>
<feature type="region of interest" description="Disordered" evidence="2">
    <location>
        <begin position="49"/>
        <end position="70"/>
    </location>
</feature>
<evidence type="ECO:0000313" key="3">
    <source>
        <dbReference type="EMBL" id="AMN35931.1"/>
    </source>
</evidence>
<proteinExistence type="predicted"/>
<dbReference type="CDD" id="cd02696">
    <property type="entry name" value="MurNAc-LAA"/>
    <property type="match status" value="1"/>
</dbReference>
<dbReference type="GO" id="GO:0030288">
    <property type="term" value="C:outer membrane-bounded periplasmic space"/>
    <property type="evidence" value="ECO:0007669"/>
    <property type="project" value="TreeGrafter"/>
</dbReference>
<dbReference type="GO" id="GO:0008745">
    <property type="term" value="F:N-acetylmuramoyl-L-alanine amidase activity"/>
    <property type="evidence" value="ECO:0007669"/>
    <property type="project" value="InterPro"/>
</dbReference>